<evidence type="ECO:0000313" key="1">
    <source>
        <dbReference type="EMBL" id="MED6168736.1"/>
    </source>
</evidence>
<proteinExistence type="predicted"/>
<accession>A0ABU6V509</accession>
<reference evidence="1 2" key="1">
    <citation type="journal article" date="2023" name="Plants (Basel)">
        <title>Bridging the Gap: Combining Genomics and Transcriptomics Approaches to Understand Stylosanthes scabra, an Orphan Legume from the Brazilian Caatinga.</title>
        <authorList>
            <person name="Ferreira-Neto J.R.C."/>
            <person name="da Silva M.D."/>
            <person name="Binneck E."/>
            <person name="de Melo N.F."/>
            <person name="da Silva R.H."/>
            <person name="de Melo A.L.T.M."/>
            <person name="Pandolfi V."/>
            <person name="Bustamante F.O."/>
            <person name="Brasileiro-Vidal A.C."/>
            <person name="Benko-Iseppon A.M."/>
        </authorList>
    </citation>
    <scope>NUCLEOTIDE SEQUENCE [LARGE SCALE GENOMIC DNA]</scope>
    <source>
        <tissue evidence="1">Leaves</tissue>
    </source>
</reference>
<name>A0ABU6V509_9FABA</name>
<gene>
    <name evidence="1" type="ORF">PIB30_014199</name>
</gene>
<sequence length="57" mass="6457">MKKATELVLQTRERDAKGGAKSAEKIANSLLNEARRQRTKDNTCVIFLDFDTCRVES</sequence>
<evidence type="ECO:0000313" key="2">
    <source>
        <dbReference type="Proteomes" id="UP001341840"/>
    </source>
</evidence>
<keyword evidence="2" id="KW-1185">Reference proteome</keyword>
<organism evidence="1 2">
    <name type="scientific">Stylosanthes scabra</name>
    <dbReference type="NCBI Taxonomy" id="79078"/>
    <lineage>
        <taxon>Eukaryota</taxon>
        <taxon>Viridiplantae</taxon>
        <taxon>Streptophyta</taxon>
        <taxon>Embryophyta</taxon>
        <taxon>Tracheophyta</taxon>
        <taxon>Spermatophyta</taxon>
        <taxon>Magnoliopsida</taxon>
        <taxon>eudicotyledons</taxon>
        <taxon>Gunneridae</taxon>
        <taxon>Pentapetalae</taxon>
        <taxon>rosids</taxon>
        <taxon>fabids</taxon>
        <taxon>Fabales</taxon>
        <taxon>Fabaceae</taxon>
        <taxon>Papilionoideae</taxon>
        <taxon>50 kb inversion clade</taxon>
        <taxon>dalbergioids sensu lato</taxon>
        <taxon>Dalbergieae</taxon>
        <taxon>Pterocarpus clade</taxon>
        <taxon>Stylosanthes</taxon>
    </lineage>
</organism>
<protein>
    <submittedName>
        <fullName evidence="1">Uncharacterized protein</fullName>
    </submittedName>
</protein>
<comment type="caution">
    <text evidence="1">The sequence shown here is derived from an EMBL/GenBank/DDBJ whole genome shotgun (WGS) entry which is preliminary data.</text>
</comment>
<dbReference type="Proteomes" id="UP001341840">
    <property type="component" value="Unassembled WGS sequence"/>
</dbReference>
<dbReference type="EMBL" id="JASCZI010151072">
    <property type="protein sequence ID" value="MED6168736.1"/>
    <property type="molecule type" value="Genomic_DNA"/>
</dbReference>